<proteinExistence type="predicted"/>
<dbReference type="Proteomes" id="UP001285441">
    <property type="component" value="Unassembled WGS sequence"/>
</dbReference>
<sequence>MAVLGSGTYRRYDQRWIHQKPAGQRRFALNRWNLEGRPNAWSDLQRKQSTITSDKVGGELTPASHDFRRSLHTFFLAPSKHNGGAVVGQGWWALFDAALQLIKCLPGPSNKAGIQRWKIGAGQKNGQRRKREEGLGRTKCPSGGMSSSWPPPQRPGARTAGVGSDVGCHEQLDKTVQRWLSPEPLQFLFDYSDRMSLSPTQY</sequence>
<name>A0AAE0KFH9_9PEZI</name>
<comment type="caution">
    <text evidence="2">The sequence shown here is derived from an EMBL/GenBank/DDBJ whole genome shotgun (WGS) entry which is preliminary data.</text>
</comment>
<evidence type="ECO:0000313" key="2">
    <source>
        <dbReference type="EMBL" id="KAK3375250.1"/>
    </source>
</evidence>
<reference evidence="2" key="2">
    <citation type="submission" date="2023-06" db="EMBL/GenBank/DDBJ databases">
        <authorList>
            <consortium name="Lawrence Berkeley National Laboratory"/>
            <person name="Haridas S."/>
            <person name="Hensen N."/>
            <person name="Bonometti L."/>
            <person name="Westerberg I."/>
            <person name="Brannstrom I.O."/>
            <person name="Guillou S."/>
            <person name="Cros-Aarteil S."/>
            <person name="Calhoun S."/>
            <person name="Kuo A."/>
            <person name="Mondo S."/>
            <person name="Pangilinan J."/>
            <person name="Riley R."/>
            <person name="LaButti K."/>
            <person name="Andreopoulos B."/>
            <person name="Lipzen A."/>
            <person name="Chen C."/>
            <person name="Yanf M."/>
            <person name="Daum C."/>
            <person name="Ng V."/>
            <person name="Clum A."/>
            <person name="Steindorff A."/>
            <person name="Ohm R."/>
            <person name="Martin F."/>
            <person name="Silar P."/>
            <person name="Natvig D."/>
            <person name="Lalanne C."/>
            <person name="Gautier V."/>
            <person name="Ament-velasquez S.L."/>
            <person name="Kruys A."/>
            <person name="Hutchinson M.I."/>
            <person name="Powell A.J."/>
            <person name="Barry K."/>
            <person name="Miller A.N."/>
            <person name="Grigoriev I.V."/>
            <person name="Debuchy R."/>
            <person name="Gladieux P."/>
            <person name="Thoren M.H."/>
            <person name="Johannesson H."/>
        </authorList>
    </citation>
    <scope>NUCLEOTIDE SEQUENCE</scope>
    <source>
        <strain evidence="2">CBS 232.78</strain>
    </source>
</reference>
<evidence type="ECO:0000256" key="1">
    <source>
        <dbReference type="SAM" id="MobiDB-lite"/>
    </source>
</evidence>
<dbReference type="EMBL" id="JAULSW010000007">
    <property type="protein sequence ID" value="KAK3375250.1"/>
    <property type="molecule type" value="Genomic_DNA"/>
</dbReference>
<organism evidence="2 3">
    <name type="scientific">Podospora didyma</name>
    <dbReference type="NCBI Taxonomy" id="330526"/>
    <lineage>
        <taxon>Eukaryota</taxon>
        <taxon>Fungi</taxon>
        <taxon>Dikarya</taxon>
        <taxon>Ascomycota</taxon>
        <taxon>Pezizomycotina</taxon>
        <taxon>Sordariomycetes</taxon>
        <taxon>Sordariomycetidae</taxon>
        <taxon>Sordariales</taxon>
        <taxon>Podosporaceae</taxon>
        <taxon>Podospora</taxon>
    </lineage>
</organism>
<gene>
    <name evidence="2" type="ORF">B0H63DRAFT_273097</name>
</gene>
<reference evidence="2" key="1">
    <citation type="journal article" date="2023" name="Mol. Phylogenet. Evol.">
        <title>Genome-scale phylogeny and comparative genomics of the fungal order Sordariales.</title>
        <authorList>
            <person name="Hensen N."/>
            <person name="Bonometti L."/>
            <person name="Westerberg I."/>
            <person name="Brannstrom I.O."/>
            <person name="Guillou S."/>
            <person name="Cros-Aarteil S."/>
            <person name="Calhoun S."/>
            <person name="Haridas S."/>
            <person name="Kuo A."/>
            <person name="Mondo S."/>
            <person name="Pangilinan J."/>
            <person name="Riley R."/>
            <person name="LaButti K."/>
            <person name="Andreopoulos B."/>
            <person name="Lipzen A."/>
            <person name="Chen C."/>
            <person name="Yan M."/>
            <person name="Daum C."/>
            <person name="Ng V."/>
            <person name="Clum A."/>
            <person name="Steindorff A."/>
            <person name="Ohm R.A."/>
            <person name="Martin F."/>
            <person name="Silar P."/>
            <person name="Natvig D.O."/>
            <person name="Lalanne C."/>
            <person name="Gautier V."/>
            <person name="Ament-Velasquez S.L."/>
            <person name="Kruys A."/>
            <person name="Hutchinson M.I."/>
            <person name="Powell A.J."/>
            <person name="Barry K."/>
            <person name="Miller A.N."/>
            <person name="Grigoriev I.V."/>
            <person name="Debuchy R."/>
            <person name="Gladieux P."/>
            <person name="Hiltunen Thoren M."/>
            <person name="Johannesson H."/>
        </authorList>
    </citation>
    <scope>NUCLEOTIDE SEQUENCE</scope>
    <source>
        <strain evidence="2">CBS 232.78</strain>
    </source>
</reference>
<dbReference type="AlphaFoldDB" id="A0AAE0KFH9"/>
<protein>
    <submittedName>
        <fullName evidence="2">Uncharacterized protein</fullName>
    </submittedName>
</protein>
<accession>A0AAE0KFH9</accession>
<evidence type="ECO:0000313" key="3">
    <source>
        <dbReference type="Proteomes" id="UP001285441"/>
    </source>
</evidence>
<keyword evidence="3" id="KW-1185">Reference proteome</keyword>
<feature type="region of interest" description="Disordered" evidence="1">
    <location>
        <begin position="121"/>
        <end position="165"/>
    </location>
</feature>